<gene>
    <name evidence="9" type="ORF">MSPICULIGERA_LOCUS23524</name>
</gene>
<evidence type="ECO:0000256" key="2">
    <source>
        <dbReference type="ARBA" id="ARBA00006528"/>
    </source>
</evidence>
<feature type="signal peptide" evidence="8">
    <location>
        <begin position="1"/>
        <end position="17"/>
    </location>
</feature>
<dbReference type="PANTHER" id="PTHR10361">
    <property type="entry name" value="SODIUM-BILE ACID COTRANSPORTER"/>
    <property type="match status" value="1"/>
</dbReference>
<proteinExistence type="inferred from homology"/>
<dbReference type="EMBL" id="CATQJA010002706">
    <property type="protein sequence ID" value="CAJ0585505.1"/>
    <property type="molecule type" value="Genomic_DNA"/>
</dbReference>
<evidence type="ECO:0000313" key="9">
    <source>
        <dbReference type="EMBL" id="CAJ0585505.1"/>
    </source>
</evidence>
<evidence type="ECO:0000256" key="3">
    <source>
        <dbReference type="ARBA" id="ARBA00022692"/>
    </source>
</evidence>
<feature type="transmembrane region" description="Helical" evidence="7">
    <location>
        <begin position="185"/>
        <end position="207"/>
    </location>
</feature>
<feature type="non-terminal residue" evidence="9">
    <location>
        <position position="1"/>
    </location>
</feature>
<evidence type="ECO:0000313" key="10">
    <source>
        <dbReference type="Proteomes" id="UP001177023"/>
    </source>
</evidence>
<keyword evidence="8" id="KW-0732">Signal</keyword>
<name>A0AA36DFT0_9BILA</name>
<evidence type="ECO:0000256" key="6">
    <source>
        <dbReference type="ARBA" id="ARBA00023136"/>
    </source>
</evidence>
<feature type="chain" id="PRO_5041221111" evidence="8">
    <location>
        <begin position="18"/>
        <end position="440"/>
    </location>
</feature>
<dbReference type="InterPro" id="IPR004710">
    <property type="entry name" value="Bilac:Na_transpt"/>
</dbReference>
<keyword evidence="4" id="KW-0813">Transport</keyword>
<evidence type="ECO:0000256" key="1">
    <source>
        <dbReference type="ARBA" id="ARBA00004141"/>
    </source>
</evidence>
<dbReference type="GO" id="GO:0016020">
    <property type="term" value="C:membrane"/>
    <property type="evidence" value="ECO:0007669"/>
    <property type="project" value="UniProtKB-SubCell"/>
</dbReference>
<dbReference type="Gene3D" id="1.20.1530.20">
    <property type="match status" value="1"/>
</dbReference>
<keyword evidence="10" id="KW-1185">Reference proteome</keyword>
<accession>A0AA36DFT0</accession>
<keyword evidence="5 7" id="KW-1133">Transmembrane helix</keyword>
<evidence type="ECO:0000256" key="8">
    <source>
        <dbReference type="SAM" id="SignalP"/>
    </source>
</evidence>
<dbReference type="Pfam" id="PF01758">
    <property type="entry name" value="SBF"/>
    <property type="match status" value="1"/>
</dbReference>
<keyword evidence="4" id="KW-0769">Symport</keyword>
<reference evidence="9" key="1">
    <citation type="submission" date="2023-06" db="EMBL/GenBank/DDBJ databases">
        <authorList>
            <person name="Delattre M."/>
        </authorList>
    </citation>
    <scope>NUCLEOTIDE SEQUENCE</scope>
    <source>
        <strain evidence="9">AF72</strain>
    </source>
</reference>
<dbReference type="PANTHER" id="PTHR10361:SF28">
    <property type="entry name" value="P3 PROTEIN-RELATED"/>
    <property type="match status" value="1"/>
</dbReference>
<dbReference type="InterPro" id="IPR002657">
    <property type="entry name" value="BilAc:Na_symport/Acr3"/>
</dbReference>
<feature type="transmembrane region" description="Helical" evidence="7">
    <location>
        <begin position="374"/>
        <end position="397"/>
    </location>
</feature>
<comment type="caution">
    <text evidence="9">The sequence shown here is derived from an EMBL/GenBank/DDBJ whole genome shotgun (WGS) entry which is preliminary data.</text>
</comment>
<feature type="transmembrane region" description="Helical" evidence="7">
    <location>
        <begin position="120"/>
        <end position="138"/>
    </location>
</feature>
<organism evidence="9 10">
    <name type="scientific">Mesorhabditis spiculigera</name>
    <dbReference type="NCBI Taxonomy" id="96644"/>
    <lineage>
        <taxon>Eukaryota</taxon>
        <taxon>Metazoa</taxon>
        <taxon>Ecdysozoa</taxon>
        <taxon>Nematoda</taxon>
        <taxon>Chromadorea</taxon>
        <taxon>Rhabditida</taxon>
        <taxon>Rhabditina</taxon>
        <taxon>Rhabditomorpha</taxon>
        <taxon>Rhabditoidea</taxon>
        <taxon>Rhabditidae</taxon>
        <taxon>Mesorhabditinae</taxon>
        <taxon>Mesorhabditis</taxon>
    </lineage>
</organism>
<evidence type="ECO:0000256" key="7">
    <source>
        <dbReference type="SAM" id="Phobius"/>
    </source>
</evidence>
<dbReference type="InterPro" id="IPR038770">
    <property type="entry name" value="Na+/solute_symporter_sf"/>
</dbReference>
<feature type="transmembrane region" description="Helical" evidence="7">
    <location>
        <begin position="313"/>
        <end position="337"/>
    </location>
</feature>
<feature type="transmembrane region" description="Helical" evidence="7">
    <location>
        <begin position="253"/>
        <end position="273"/>
    </location>
</feature>
<feature type="transmembrane region" description="Helical" evidence="7">
    <location>
        <begin position="214"/>
        <end position="233"/>
    </location>
</feature>
<dbReference type="GO" id="GO:0015293">
    <property type="term" value="F:symporter activity"/>
    <property type="evidence" value="ECO:0007669"/>
    <property type="project" value="UniProtKB-KW"/>
</dbReference>
<feature type="transmembrane region" description="Helical" evidence="7">
    <location>
        <begin position="285"/>
        <end position="307"/>
    </location>
</feature>
<comment type="subcellular location">
    <subcellularLocation>
        <location evidence="1">Membrane</location>
        <topology evidence="1">Multi-pass membrane protein</topology>
    </subcellularLocation>
</comment>
<keyword evidence="6 7" id="KW-0472">Membrane</keyword>
<dbReference type="Proteomes" id="UP001177023">
    <property type="component" value="Unassembled WGS sequence"/>
</dbReference>
<keyword evidence="3 7" id="KW-0812">Transmembrane</keyword>
<sequence length="440" mass="49080">MLSVVVGLVLSSQAAGAFNVSYEPVVFPALRAGTSRSFLVDVNLEEASNNTIAINCVDTAVCEVVRVDQPLDDGQNALNVTIEGKFVGVTFLNVSYGKQTDLSLKLRIERSDWEHVKAKLFVVSLIIFIPIITFLMGTQLEMEKIIAIWKRPIGPLTGMLCQFGIMPLVAYSMAKYILWDQDISIRLALFAAGTCPGGGKSSFWTIIYGGNLDLSISMTFSQHVAALIMMPVWIETLGKEFTSTEVHIPHWDIIKGLTALMVPTIAGMVFIHFKKHLYLKIQKWIKRIVWVAQFFFATVMIYSNFYVFFLLNWKMLFCACALPWSGYIIALIVATIFRMDYADKVTIALETGIQHISIAVIILIWSLPEPEVDLAVAILLVGMLMTDKPLMLLYGIIKFYKRCLRKPKEKVAPQPEISVEKAPLGTAETFTTNSTGVVSK</sequence>
<evidence type="ECO:0000256" key="4">
    <source>
        <dbReference type="ARBA" id="ARBA00022847"/>
    </source>
</evidence>
<feature type="transmembrane region" description="Helical" evidence="7">
    <location>
        <begin position="159"/>
        <end position="179"/>
    </location>
</feature>
<comment type="similarity">
    <text evidence="2">Belongs to the bile acid:sodium symporter (BASS) (TC 2.A.28) family.</text>
</comment>
<evidence type="ECO:0000256" key="5">
    <source>
        <dbReference type="ARBA" id="ARBA00022989"/>
    </source>
</evidence>
<protein>
    <submittedName>
        <fullName evidence="9">Uncharacterized protein</fullName>
    </submittedName>
</protein>
<dbReference type="AlphaFoldDB" id="A0AA36DFT0"/>